<dbReference type="PANTHER" id="PTHR23033">
    <property type="entry name" value="BETA1,3-GALACTOSYLTRANSFERASE"/>
    <property type="match status" value="1"/>
</dbReference>
<keyword evidence="10" id="KW-1133">Transmembrane helix</keyword>
<feature type="domain" description="Fringe-like glycosyltransferase" evidence="12">
    <location>
        <begin position="32"/>
        <end position="209"/>
    </location>
</feature>
<evidence type="ECO:0000256" key="10">
    <source>
        <dbReference type="ARBA" id="ARBA00022989"/>
    </source>
</evidence>
<evidence type="ECO:0000313" key="13">
    <source>
        <dbReference type="EMBL" id="CAF1489886.1"/>
    </source>
</evidence>
<dbReference type="Pfam" id="PF02434">
    <property type="entry name" value="Fringe"/>
    <property type="match status" value="1"/>
</dbReference>
<gene>
    <name evidence="13" type="ORF">XAT740_LOCUS39024</name>
</gene>
<evidence type="ECO:0000256" key="3">
    <source>
        <dbReference type="ARBA" id="ARBA00006462"/>
    </source>
</evidence>
<name>A0A815SGK8_ADIRI</name>
<evidence type="ECO:0000256" key="4">
    <source>
        <dbReference type="ARBA" id="ARBA00012557"/>
    </source>
</evidence>
<dbReference type="InterPro" id="IPR003378">
    <property type="entry name" value="Fringe-like_glycosylTrfase"/>
</dbReference>
<evidence type="ECO:0000256" key="9">
    <source>
        <dbReference type="ARBA" id="ARBA00022968"/>
    </source>
</evidence>
<evidence type="ECO:0000256" key="6">
    <source>
        <dbReference type="ARBA" id="ARBA00022679"/>
    </source>
</evidence>
<keyword evidence="6" id="KW-0808">Transferase</keyword>
<evidence type="ECO:0000259" key="12">
    <source>
        <dbReference type="Pfam" id="PF02434"/>
    </source>
</evidence>
<evidence type="ECO:0000256" key="1">
    <source>
        <dbReference type="ARBA" id="ARBA00004606"/>
    </source>
</evidence>
<keyword evidence="5" id="KW-0328">Glycosyltransferase</keyword>
<keyword evidence="11" id="KW-0472">Membrane</keyword>
<comment type="subcellular location">
    <subcellularLocation>
        <location evidence="1">Membrane</location>
        <topology evidence="1">Single-pass type II membrane protein</topology>
    </subcellularLocation>
</comment>
<comment type="caution">
    <text evidence="13">The sequence shown here is derived from an EMBL/GenBank/DDBJ whole genome shotgun (WGS) entry which is preliminary data.</text>
</comment>
<evidence type="ECO:0000256" key="11">
    <source>
        <dbReference type="ARBA" id="ARBA00023136"/>
    </source>
</evidence>
<comment type="similarity">
    <text evidence="3">Belongs to the glycosyltransferase 31 family. Beta3-Gal-T subfamily.</text>
</comment>
<evidence type="ECO:0000256" key="7">
    <source>
        <dbReference type="ARBA" id="ARBA00022692"/>
    </source>
</evidence>
<dbReference type="EC" id="2.4.1.122" evidence="4"/>
<dbReference type="InterPro" id="IPR026050">
    <property type="entry name" value="C1GALT1/C1GALT1_chp1"/>
</dbReference>
<comment type="pathway">
    <text evidence="2">Protein modification; protein glycosylation.</text>
</comment>
<evidence type="ECO:0000256" key="8">
    <source>
        <dbReference type="ARBA" id="ARBA00022741"/>
    </source>
</evidence>
<evidence type="ECO:0000313" key="14">
    <source>
        <dbReference type="Proteomes" id="UP000663828"/>
    </source>
</evidence>
<keyword evidence="14" id="KW-1185">Reference proteome</keyword>
<dbReference type="AlphaFoldDB" id="A0A815SGK8"/>
<keyword evidence="7" id="KW-0812">Transmembrane</keyword>
<evidence type="ECO:0000256" key="2">
    <source>
        <dbReference type="ARBA" id="ARBA00004922"/>
    </source>
</evidence>
<proteinExistence type="inferred from homology"/>
<protein>
    <recommendedName>
        <fullName evidence="4">N-acetylgalactosaminide beta-1,3-galactosyltransferase</fullName>
        <ecNumber evidence="4">2.4.1.122</ecNumber>
    </recommendedName>
</protein>
<keyword evidence="8" id="KW-0547">Nucleotide-binding</keyword>
<evidence type="ECO:0000256" key="5">
    <source>
        <dbReference type="ARBA" id="ARBA00022676"/>
    </source>
</evidence>
<keyword evidence="9" id="KW-0735">Signal-anchor</keyword>
<dbReference type="Proteomes" id="UP000663828">
    <property type="component" value="Unassembled WGS sequence"/>
</dbReference>
<dbReference type="GO" id="GO:0000166">
    <property type="term" value="F:nucleotide binding"/>
    <property type="evidence" value="ECO:0007669"/>
    <property type="project" value="UniProtKB-KW"/>
</dbReference>
<sequence>MSGDQPTNEFEFDLYDDYSDTHSFTTRICCFILTAPKYFLTRAKAINETWAPRCDRYFFVSEYMEDTMTSEQLNITRHLPIAPLKELNVGYSHLTQKSTLSFIHAYENYLNDYEWFVKADDDTYMIVENLKTFLSGKNASEPITFGYNFKVNMSIHFILVSKGYHSGGAAYVLSREAVRRFYEAHRNSDPKCRKDGGAEDVEIAKCLRKTGVYPGRSLDKQNRELFHPLPFVDHFYGSVPNWLEKNAENPLKISVFFPTVGPHHPTVSSTFEYILPSLANEHRANLIEKHDLSARTRSDPSSRTLVPAVQHTHSKCFDIDTPSYTSALSESHPTLYHSSFHIQLWDCALRRSSSPSEA</sequence>
<dbReference type="PANTHER" id="PTHR23033:SF14">
    <property type="entry name" value="GLYCOPROTEIN-N-ACETYLGALACTOSAMINE 3-BETA-GALACTOSYLTRANSFERASE 1-RELATED"/>
    <property type="match status" value="1"/>
</dbReference>
<dbReference type="GO" id="GO:0016020">
    <property type="term" value="C:membrane"/>
    <property type="evidence" value="ECO:0007669"/>
    <property type="project" value="UniProtKB-SubCell"/>
</dbReference>
<organism evidence="13 14">
    <name type="scientific">Adineta ricciae</name>
    <name type="common">Rotifer</name>
    <dbReference type="NCBI Taxonomy" id="249248"/>
    <lineage>
        <taxon>Eukaryota</taxon>
        <taxon>Metazoa</taxon>
        <taxon>Spiralia</taxon>
        <taxon>Gnathifera</taxon>
        <taxon>Rotifera</taxon>
        <taxon>Eurotatoria</taxon>
        <taxon>Bdelloidea</taxon>
        <taxon>Adinetida</taxon>
        <taxon>Adinetidae</taxon>
        <taxon>Adineta</taxon>
    </lineage>
</organism>
<reference evidence="13" key="1">
    <citation type="submission" date="2021-02" db="EMBL/GenBank/DDBJ databases">
        <authorList>
            <person name="Nowell W R."/>
        </authorList>
    </citation>
    <scope>NUCLEOTIDE SEQUENCE</scope>
</reference>
<dbReference type="GO" id="GO:0016263">
    <property type="term" value="F:glycoprotein-N-acetylgalactosamine 3-beta-galactosyltransferase activity"/>
    <property type="evidence" value="ECO:0007669"/>
    <property type="project" value="UniProtKB-EC"/>
</dbReference>
<accession>A0A815SGK8</accession>
<dbReference type="Gene3D" id="3.90.550.50">
    <property type="match status" value="1"/>
</dbReference>
<dbReference type="EMBL" id="CAJNOR010004279">
    <property type="protein sequence ID" value="CAF1489886.1"/>
    <property type="molecule type" value="Genomic_DNA"/>
</dbReference>